<keyword evidence="2" id="KW-1185">Reference proteome</keyword>
<proteinExistence type="predicted"/>
<protein>
    <recommendedName>
        <fullName evidence="3">ZU5 domain-containing protein</fullName>
    </recommendedName>
</protein>
<name>A0ABU8NU44_9SPHI</name>
<dbReference type="PROSITE" id="PS51257">
    <property type="entry name" value="PROKAR_LIPOPROTEIN"/>
    <property type="match status" value="1"/>
</dbReference>
<comment type="caution">
    <text evidence="1">The sequence shown here is derived from an EMBL/GenBank/DDBJ whole genome shotgun (WGS) entry which is preliminary data.</text>
</comment>
<accession>A0ABU8NU44</accession>
<reference evidence="1 2" key="1">
    <citation type="submission" date="2024-03" db="EMBL/GenBank/DDBJ databases">
        <title>Sequence of Lycoming College Course Isolates.</title>
        <authorList>
            <person name="Plotts O."/>
            <person name="Newman J."/>
        </authorList>
    </citation>
    <scope>NUCLEOTIDE SEQUENCE [LARGE SCALE GENOMIC DNA]</scope>
    <source>
        <strain evidence="1 2">CJB-3</strain>
    </source>
</reference>
<evidence type="ECO:0008006" key="3">
    <source>
        <dbReference type="Google" id="ProtNLM"/>
    </source>
</evidence>
<dbReference type="RefSeq" id="WP_337717424.1">
    <property type="nucleotide sequence ID" value="NZ_JBBEUB010000008.1"/>
</dbReference>
<dbReference type="Proteomes" id="UP001378956">
    <property type="component" value="Unassembled WGS sequence"/>
</dbReference>
<organism evidence="1 2">
    <name type="scientific">Pedobacter panaciterrae</name>
    <dbReference type="NCBI Taxonomy" id="363849"/>
    <lineage>
        <taxon>Bacteria</taxon>
        <taxon>Pseudomonadati</taxon>
        <taxon>Bacteroidota</taxon>
        <taxon>Sphingobacteriia</taxon>
        <taxon>Sphingobacteriales</taxon>
        <taxon>Sphingobacteriaceae</taxon>
        <taxon>Pedobacter</taxon>
    </lineage>
</organism>
<gene>
    <name evidence="1" type="ORF">WAE58_20965</name>
</gene>
<dbReference type="EMBL" id="JBBEUB010000008">
    <property type="protein sequence ID" value="MEJ2904930.1"/>
    <property type="molecule type" value="Genomic_DNA"/>
</dbReference>
<evidence type="ECO:0000313" key="2">
    <source>
        <dbReference type="Proteomes" id="UP001378956"/>
    </source>
</evidence>
<dbReference type="Gene3D" id="2.60.220.30">
    <property type="match status" value="1"/>
</dbReference>
<evidence type="ECO:0000313" key="1">
    <source>
        <dbReference type="EMBL" id="MEJ2904930.1"/>
    </source>
</evidence>
<sequence length="425" mass="45897">MKKNLFMLTLVLIVFSCKKNGQKPETDHAQPVKRDIGIPITGRSAVTKTIGIDGGSVSADDGLLSVIVPAGALQEAIDVSIQAIENTLPGSQGPAYRLLPEGTVFKKPVTIRISYAELNLEGTDPALLRLTYQDAEGYYYLPGTSTIDNVAKTVSTESNHFSNWTVFECYKLTAPNSVLPGRTADLKIRTYIPIGPLAKNPDKVLGDYIETDDNDPILSSALWRLSGEGTITPYEKGCAYLAPSSVPNQNPVTVSVELTGNFFGSGSSKVQKLILLKPIAIEGSENFTINLDGVSTRVTQGVFFTMGDALYISGNMNDRQFHIRISAKRTGSFPFKLQSAANAADISLVSQADLLDYMSSFRTACNETEPSFIFSPGQVEISKYPAQPGEFLQGIVSGATLYTGGNYCSSPKTVKLNASFKILMR</sequence>